<dbReference type="Proteomes" id="UP000001784">
    <property type="component" value="Chromosome"/>
</dbReference>
<keyword evidence="2" id="KW-0812">Transmembrane</keyword>
<evidence type="ECO:0000256" key="1">
    <source>
        <dbReference type="SAM" id="MobiDB-lite"/>
    </source>
</evidence>
<dbReference type="RefSeq" id="WP_011699684.1">
    <property type="nucleotide sequence ID" value="NC_008554.1"/>
</dbReference>
<dbReference type="HOGENOM" id="CLU_2002783_0_0_7"/>
<evidence type="ECO:0000313" key="4">
    <source>
        <dbReference type="Proteomes" id="UP000001784"/>
    </source>
</evidence>
<feature type="compositionally biased region" description="Basic residues" evidence="1">
    <location>
        <begin position="115"/>
        <end position="124"/>
    </location>
</feature>
<feature type="transmembrane region" description="Helical" evidence="2">
    <location>
        <begin position="6"/>
        <end position="27"/>
    </location>
</feature>
<keyword evidence="2" id="KW-0472">Membrane</keyword>
<protein>
    <submittedName>
        <fullName evidence="3">Uncharacterized protein</fullName>
    </submittedName>
</protein>
<keyword evidence="2" id="KW-1133">Transmembrane helix</keyword>
<dbReference type="KEGG" id="sfu:Sfum_2841"/>
<evidence type="ECO:0000256" key="2">
    <source>
        <dbReference type="SAM" id="Phobius"/>
    </source>
</evidence>
<name>A0LM67_SYNFM</name>
<dbReference type="InParanoid" id="A0LM67"/>
<evidence type="ECO:0000313" key="3">
    <source>
        <dbReference type="EMBL" id="ABK18519.1"/>
    </source>
</evidence>
<gene>
    <name evidence="3" type="ordered locus">Sfum_2841</name>
</gene>
<feature type="region of interest" description="Disordered" evidence="1">
    <location>
        <begin position="86"/>
        <end position="124"/>
    </location>
</feature>
<reference evidence="3 4" key="1">
    <citation type="submission" date="2006-10" db="EMBL/GenBank/DDBJ databases">
        <title>Complete sequence of Syntrophobacter fumaroxidans MPOB.</title>
        <authorList>
            <consortium name="US DOE Joint Genome Institute"/>
            <person name="Copeland A."/>
            <person name="Lucas S."/>
            <person name="Lapidus A."/>
            <person name="Barry K."/>
            <person name="Detter J.C."/>
            <person name="Glavina del Rio T."/>
            <person name="Hammon N."/>
            <person name="Israni S."/>
            <person name="Pitluck S."/>
            <person name="Goltsman E.G."/>
            <person name="Martinez M."/>
            <person name="Schmutz J."/>
            <person name="Larimer F."/>
            <person name="Land M."/>
            <person name="Hauser L."/>
            <person name="Kyrpides N."/>
            <person name="Kim E."/>
            <person name="Boone D.R."/>
            <person name="Brockman F."/>
            <person name="Culley D."/>
            <person name="Ferry J."/>
            <person name="Gunsalus R."/>
            <person name="McInerney M.J."/>
            <person name="Morrison M."/>
            <person name="Plugge C."/>
            <person name="Rohlin L."/>
            <person name="Scholten J."/>
            <person name="Sieber J."/>
            <person name="Stams A.J.M."/>
            <person name="Worm P."/>
            <person name="Henstra A.M."/>
            <person name="Richardson P."/>
        </authorList>
    </citation>
    <scope>NUCLEOTIDE SEQUENCE [LARGE SCALE GENOMIC DNA]</scope>
    <source>
        <strain evidence="4">DSM 10017 / MPOB</strain>
    </source>
</reference>
<organism evidence="3 4">
    <name type="scientific">Syntrophobacter fumaroxidans (strain DSM 10017 / MPOB)</name>
    <dbReference type="NCBI Taxonomy" id="335543"/>
    <lineage>
        <taxon>Bacteria</taxon>
        <taxon>Pseudomonadati</taxon>
        <taxon>Thermodesulfobacteriota</taxon>
        <taxon>Syntrophobacteria</taxon>
        <taxon>Syntrophobacterales</taxon>
        <taxon>Syntrophobacteraceae</taxon>
        <taxon>Syntrophobacter</taxon>
    </lineage>
</organism>
<accession>A0LM67</accession>
<dbReference type="AlphaFoldDB" id="A0LM67"/>
<proteinExistence type="predicted"/>
<keyword evidence="4" id="KW-1185">Reference proteome</keyword>
<dbReference type="EMBL" id="CP000478">
    <property type="protein sequence ID" value="ABK18519.1"/>
    <property type="molecule type" value="Genomic_DNA"/>
</dbReference>
<sequence length="124" mass="13591">MNSIVFVYVILGLVSAVGLVLVICGLFRTPRKTGPSGELCGPEPFTTIVPVDEPGKIAVPAGEEDDVGTFSHKSLFDPDRHVTEMVRAQDDKEPQLSSPKRPRFDRMKRVLGLSGRKRSSRGLE</sequence>